<evidence type="ECO:0000256" key="2">
    <source>
        <dbReference type="ARBA" id="ARBA00023242"/>
    </source>
</evidence>
<reference key="1">
    <citation type="journal article" date="2014" name="PLoS Genet.">
        <title>Signature Gene Expression Reveals Novel Clues to the Molecular Mechanisms of Dimorphic Transition in Penicillium marneffei.</title>
        <authorList>
            <person name="Yang E."/>
            <person name="Wang G."/>
            <person name="Cai J."/>
            <person name="Woo P.C."/>
            <person name="Lau S.K."/>
            <person name="Yuen K.-Y."/>
            <person name="Chow W.-N."/>
            <person name="Lin X."/>
        </authorList>
    </citation>
    <scope>NUCLEOTIDE SEQUENCE [LARGE SCALE GENOMIC DNA]</scope>
    <source>
        <strain>PM1</strain>
    </source>
</reference>
<evidence type="ECO:0000313" key="4">
    <source>
        <dbReference type="EMBL" id="KFX44245.1"/>
    </source>
</evidence>
<sequence>MPPIRKKDPLKSAQIEGKIELAISDLKNERIRSIREAARIYTIPRTTLQERMKGVQYRQITRANHHKLTQSEEDSLVKWILDLDRRGLPPRHSLVREMVNYLLLQHSKPQVGKDWVTNLIKRRPEIDSKFARKYNYERAKCEDPKIIQEHFDAYELLYLSMGSYQKISTILMRLALLWDSAQLQRLLLEVIDMLAKAFTTWKSRMGDCN</sequence>
<dbReference type="Gene3D" id="1.10.10.60">
    <property type="entry name" value="Homeodomain-like"/>
    <property type="match status" value="1"/>
</dbReference>
<dbReference type="AlphaFoldDB" id="A0A093UWB7"/>
<dbReference type="SUPFAM" id="SSF46689">
    <property type="entry name" value="Homeodomain-like"/>
    <property type="match status" value="1"/>
</dbReference>
<protein>
    <recommendedName>
        <fullName evidence="3">HTH CENPB-type domain-containing protein</fullName>
    </recommendedName>
</protein>
<dbReference type="InterPro" id="IPR006600">
    <property type="entry name" value="HTH_CenpB_DNA-bd_dom"/>
</dbReference>
<name>A0A093UWB7_TALMA</name>
<accession>A0A093UWB7</accession>
<keyword evidence="1" id="KW-0238">DNA-binding</keyword>
<keyword evidence="2" id="KW-0539">Nucleus</keyword>
<dbReference type="EMBL" id="JPOX01000029">
    <property type="protein sequence ID" value="KFX44245.1"/>
    <property type="molecule type" value="Genomic_DNA"/>
</dbReference>
<reference evidence="4" key="2">
    <citation type="journal article" date="2014" name="PLoS Genet.">
        <title>Signature gene expression reveals novel clues to the molecular mechanisms of dimorphic transition in Penicillium marneffei.</title>
        <authorList>
            <person name="Yang E."/>
            <person name="Wang G."/>
            <person name="Cai J."/>
            <person name="Woo P.C."/>
            <person name="Lau S.K."/>
            <person name="Yuen K.-Y."/>
            <person name="Chow W.-N."/>
            <person name="Lin X."/>
        </authorList>
    </citation>
    <scope>NUCLEOTIDE SEQUENCE</scope>
    <source>
        <strain evidence="4">PM1</strain>
    </source>
</reference>
<organism evidence="4">
    <name type="scientific">Talaromyces marneffei PM1</name>
    <dbReference type="NCBI Taxonomy" id="1077442"/>
    <lineage>
        <taxon>Eukaryota</taxon>
        <taxon>Fungi</taxon>
        <taxon>Dikarya</taxon>
        <taxon>Ascomycota</taxon>
        <taxon>Pezizomycotina</taxon>
        <taxon>Eurotiomycetes</taxon>
        <taxon>Eurotiomycetidae</taxon>
        <taxon>Eurotiales</taxon>
        <taxon>Trichocomaceae</taxon>
        <taxon>Talaromyces</taxon>
        <taxon>Talaromyces sect. Talaromyces</taxon>
    </lineage>
</organism>
<proteinExistence type="predicted"/>
<dbReference type="Pfam" id="PF03221">
    <property type="entry name" value="HTH_Tnp_Tc5"/>
    <property type="match status" value="1"/>
</dbReference>
<dbReference type="HOGENOM" id="CLU_013929_8_1_1"/>
<gene>
    <name evidence="4" type="ORF">GQ26_0290020</name>
</gene>
<dbReference type="InterPro" id="IPR007889">
    <property type="entry name" value="HTH_Psq"/>
</dbReference>
<dbReference type="Pfam" id="PF05225">
    <property type="entry name" value="HTH_psq"/>
    <property type="match status" value="1"/>
</dbReference>
<comment type="caution">
    <text evidence="4">The sequence shown here is derived from an EMBL/GenBank/DDBJ whole genome shotgun (WGS) entry which is preliminary data.</text>
</comment>
<evidence type="ECO:0000259" key="3">
    <source>
        <dbReference type="PROSITE" id="PS51253"/>
    </source>
</evidence>
<evidence type="ECO:0000256" key="1">
    <source>
        <dbReference type="ARBA" id="ARBA00023125"/>
    </source>
</evidence>
<dbReference type="PROSITE" id="PS51253">
    <property type="entry name" value="HTH_CENPB"/>
    <property type="match status" value="1"/>
</dbReference>
<feature type="domain" description="HTH CENPB-type" evidence="3">
    <location>
        <begin position="60"/>
        <end position="129"/>
    </location>
</feature>
<dbReference type="InterPro" id="IPR009057">
    <property type="entry name" value="Homeodomain-like_sf"/>
</dbReference>
<dbReference type="GO" id="GO:0003677">
    <property type="term" value="F:DNA binding"/>
    <property type="evidence" value="ECO:0007669"/>
    <property type="project" value="UniProtKB-KW"/>
</dbReference>